<dbReference type="Pfam" id="PF14845">
    <property type="entry name" value="Glycohydro_20b2"/>
    <property type="match status" value="1"/>
</dbReference>
<sequence length="805" mass="92615">RVYFFAVEEDFQNECPCCVMSSAHFPWPIIGTFFRVYFFAVNVLAVADYRDASLQRPTEQTSFHRTVRSNVFTEPLNEPVDDIQLVNDAWSLKDTYLNNIPIPHAPFPTFGAVIPRPAYWASSRIFYPVNLKDFQFIVDGPSNYIMQQAIKRYRGIICSCNGLSSFLSRSSLMREDLSRMASINWMREHGRTEESAPPNSTPLPSSSSPSAFKTSETFEPWPTAKEPRIALFFKAVASQRNSRKLKCSSSLGLDCVRIHIQQAGASWPSLVMNESYSLMVSHDSIEVVAVEIWGALRALETLSQLIWCYPNSEMAFINRTFIDDRPRFPHRGIMLDTSRHYLSKRVIMANLEAMEYNKLNVFHWHLSDDQSFPFQSQVFPELSQKAAFRQDLVYTLEDARQIVEFARVRGIRVIPEFDLPGHARSWAYSHPEIVARCYHNGILTPFFGPLDPTRQETYKILQGFFTEVVQVFPDLYIHLGFDEIEMGCWDSNPRIQDYMRAKNINSSLSLLKHFHVRLQNILQDIARRTSRDSRRHFIVWQEAYDNGLKLDERTTVQLWKSRYPAPAMVGFKMIFSTCWYLDHVARASDWMNLYLCDPLMYENDGTGAVPKNFPFEDQTDKFPIGDWTSNILGGEACMWAEYQSDETILQKIWPISSAVAERLWSPVIFRSISEVTPRLEEQRCRLSRRGIPVSVLSGPGACPNGPPRGLDAMSFSGPCCSTSDVPKFYIHPTFVRIIFICLIFLFGCLVGRLFVGKDTFVRLFTRLHRPSWLLRICLLLLLFLIISASFSLFDSQQSFYCSPST</sequence>
<dbReference type="SUPFAM" id="SSF55545">
    <property type="entry name" value="beta-N-acetylhexosaminidase-like domain"/>
    <property type="match status" value="1"/>
</dbReference>
<gene>
    <name evidence="13" type="primary">HEXB</name>
    <name evidence="13" type="ORF">TR136295</name>
</gene>
<dbReference type="GO" id="GO:0006689">
    <property type="term" value="P:ganglioside catabolic process"/>
    <property type="evidence" value="ECO:0007669"/>
    <property type="project" value="TreeGrafter"/>
</dbReference>
<evidence type="ECO:0000256" key="2">
    <source>
        <dbReference type="ARBA" id="ARBA00006285"/>
    </source>
</evidence>
<reference evidence="13" key="1">
    <citation type="submission" date="2016-01" db="EMBL/GenBank/DDBJ databases">
        <title>Reference transcriptome for the parasite Schistocephalus solidus: insights into the molecular evolution of parasitism.</title>
        <authorList>
            <person name="Hebert F.O."/>
            <person name="Grambauer S."/>
            <person name="Barber I."/>
            <person name="Landry C.R."/>
            <person name="Aubin-Horth N."/>
        </authorList>
    </citation>
    <scope>NUCLEOTIDE SEQUENCE</scope>
</reference>
<dbReference type="GO" id="GO:0030203">
    <property type="term" value="P:glycosaminoglycan metabolic process"/>
    <property type="evidence" value="ECO:0007669"/>
    <property type="project" value="TreeGrafter"/>
</dbReference>
<comment type="catalytic activity">
    <reaction evidence="1">
        <text>Hydrolysis of terminal non-reducing N-acetyl-D-hexosamine residues in N-acetyl-beta-D-hexosaminides.</text>
        <dbReference type="EC" id="3.2.1.52"/>
    </reaction>
</comment>
<feature type="domain" description="Beta-hexosaminidase eukaryotic type N-terminal" evidence="12">
    <location>
        <begin position="114"/>
        <end position="305"/>
    </location>
</feature>
<feature type="non-terminal residue" evidence="13">
    <location>
        <position position="1"/>
    </location>
</feature>
<keyword evidence="10" id="KW-0472">Membrane</keyword>
<feature type="region of interest" description="Disordered" evidence="9">
    <location>
        <begin position="190"/>
        <end position="213"/>
    </location>
</feature>
<protein>
    <recommendedName>
        <fullName evidence="3">beta-N-acetylhexosaminidase</fullName>
        <ecNumber evidence="3">3.2.1.52</ecNumber>
    </recommendedName>
</protein>
<accession>A0A0X3Q596</accession>
<dbReference type="PRINTS" id="PR00738">
    <property type="entry name" value="GLHYDRLASE20"/>
</dbReference>
<evidence type="ECO:0000256" key="3">
    <source>
        <dbReference type="ARBA" id="ARBA00012663"/>
    </source>
</evidence>
<comment type="similarity">
    <text evidence="2">Belongs to the glycosyl hydrolase 20 family.</text>
</comment>
<feature type="transmembrane region" description="Helical" evidence="10">
    <location>
        <begin position="772"/>
        <end position="793"/>
    </location>
</feature>
<evidence type="ECO:0000256" key="1">
    <source>
        <dbReference type="ARBA" id="ARBA00001231"/>
    </source>
</evidence>
<keyword evidence="4" id="KW-0732">Signal</keyword>
<keyword evidence="10" id="KW-1133">Transmembrane helix</keyword>
<dbReference type="SUPFAM" id="SSF51445">
    <property type="entry name" value="(Trans)glycosidases"/>
    <property type="match status" value="1"/>
</dbReference>
<dbReference type="FunFam" id="3.20.20.80:FF:000063">
    <property type="entry name" value="Beta-hexosaminidase"/>
    <property type="match status" value="1"/>
</dbReference>
<organism evidence="13">
    <name type="scientific">Schistocephalus solidus</name>
    <name type="common">Tapeworm</name>
    <dbReference type="NCBI Taxonomy" id="70667"/>
    <lineage>
        <taxon>Eukaryota</taxon>
        <taxon>Metazoa</taxon>
        <taxon>Spiralia</taxon>
        <taxon>Lophotrochozoa</taxon>
        <taxon>Platyhelminthes</taxon>
        <taxon>Cestoda</taxon>
        <taxon>Eucestoda</taxon>
        <taxon>Diphyllobothriidea</taxon>
        <taxon>Diphyllobothriidae</taxon>
        <taxon>Schistocephalus</taxon>
    </lineage>
</organism>
<evidence type="ECO:0000256" key="7">
    <source>
        <dbReference type="ARBA" id="ARBA00023295"/>
    </source>
</evidence>
<dbReference type="Gene3D" id="3.30.379.10">
    <property type="entry name" value="Chitobiase/beta-hexosaminidase domain 2-like"/>
    <property type="match status" value="1"/>
</dbReference>
<evidence type="ECO:0000313" key="13">
    <source>
        <dbReference type="EMBL" id="JAP59325.1"/>
    </source>
</evidence>
<name>A0A0X3Q596_SCHSO</name>
<dbReference type="GO" id="GO:0005764">
    <property type="term" value="C:lysosome"/>
    <property type="evidence" value="ECO:0007669"/>
    <property type="project" value="TreeGrafter"/>
</dbReference>
<evidence type="ECO:0000256" key="5">
    <source>
        <dbReference type="ARBA" id="ARBA00022801"/>
    </source>
</evidence>
<dbReference type="InterPro" id="IPR029018">
    <property type="entry name" value="Hex-like_dom2"/>
</dbReference>
<keyword evidence="7" id="KW-0326">Glycosidase</keyword>
<dbReference type="InterPro" id="IPR015883">
    <property type="entry name" value="Glyco_hydro_20_cat"/>
</dbReference>
<keyword evidence="10" id="KW-0812">Transmembrane</keyword>
<evidence type="ECO:0000256" key="4">
    <source>
        <dbReference type="ARBA" id="ARBA00022729"/>
    </source>
</evidence>
<feature type="domain" description="Glycoside hydrolase family 20 catalytic" evidence="11">
    <location>
        <begin position="328"/>
        <end position="666"/>
    </location>
</feature>
<dbReference type="PANTHER" id="PTHR22600">
    <property type="entry name" value="BETA-HEXOSAMINIDASE"/>
    <property type="match status" value="1"/>
</dbReference>
<dbReference type="GO" id="GO:0005975">
    <property type="term" value="P:carbohydrate metabolic process"/>
    <property type="evidence" value="ECO:0007669"/>
    <property type="project" value="InterPro"/>
</dbReference>
<keyword evidence="5" id="KW-0378">Hydrolase</keyword>
<dbReference type="EMBL" id="GEEE01003900">
    <property type="protein sequence ID" value="JAP59325.1"/>
    <property type="molecule type" value="Transcribed_RNA"/>
</dbReference>
<dbReference type="InterPro" id="IPR025705">
    <property type="entry name" value="Beta_hexosaminidase_sua/sub"/>
</dbReference>
<dbReference type="PANTHER" id="PTHR22600:SF21">
    <property type="entry name" value="BETA-HEXOSAMINIDASE A"/>
    <property type="match status" value="1"/>
</dbReference>
<dbReference type="GO" id="GO:0016020">
    <property type="term" value="C:membrane"/>
    <property type="evidence" value="ECO:0007669"/>
    <property type="project" value="TreeGrafter"/>
</dbReference>
<proteinExistence type="inferred from homology"/>
<dbReference type="AlphaFoldDB" id="A0A0X3Q596"/>
<dbReference type="GO" id="GO:0004563">
    <property type="term" value="F:beta-N-acetylhexosaminidase activity"/>
    <property type="evidence" value="ECO:0007669"/>
    <property type="project" value="UniProtKB-EC"/>
</dbReference>
<dbReference type="InterPro" id="IPR029019">
    <property type="entry name" value="HEX_eukaryotic_N"/>
</dbReference>
<keyword evidence="6" id="KW-0325">Glycoprotein</keyword>
<feature type="transmembrane region" description="Helical" evidence="10">
    <location>
        <begin position="728"/>
        <end position="751"/>
    </location>
</feature>
<evidence type="ECO:0000259" key="11">
    <source>
        <dbReference type="Pfam" id="PF00728"/>
    </source>
</evidence>
<evidence type="ECO:0000259" key="12">
    <source>
        <dbReference type="Pfam" id="PF14845"/>
    </source>
</evidence>
<dbReference type="Pfam" id="PF00728">
    <property type="entry name" value="Glyco_hydro_20"/>
    <property type="match status" value="1"/>
</dbReference>
<dbReference type="Gene3D" id="3.20.20.80">
    <property type="entry name" value="Glycosidases"/>
    <property type="match status" value="1"/>
</dbReference>
<dbReference type="InterPro" id="IPR017853">
    <property type="entry name" value="GH"/>
</dbReference>
<feature type="compositionally biased region" description="Low complexity" evidence="9">
    <location>
        <begin position="195"/>
        <end position="210"/>
    </location>
</feature>
<evidence type="ECO:0000256" key="8">
    <source>
        <dbReference type="PIRSR" id="PIRSR625705-1"/>
    </source>
</evidence>
<evidence type="ECO:0000256" key="9">
    <source>
        <dbReference type="SAM" id="MobiDB-lite"/>
    </source>
</evidence>
<evidence type="ECO:0000256" key="10">
    <source>
        <dbReference type="SAM" id="Phobius"/>
    </source>
</evidence>
<feature type="active site" description="Proton donor" evidence="8">
    <location>
        <position position="483"/>
    </location>
</feature>
<evidence type="ECO:0000256" key="6">
    <source>
        <dbReference type="ARBA" id="ARBA00023180"/>
    </source>
</evidence>
<dbReference type="EC" id="3.2.1.52" evidence="3"/>